<feature type="non-terminal residue" evidence="2">
    <location>
        <position position="1"/>
    </location>
</feature>
<dbReference type="EMBL" id="GECU01033258">
    <property type="protein sequence ID" value="JAS74448.1"/>
    <property type="molecule type" value="Transcribed_RNA"/>
</dbReference>
<feature type="region of interest" description="Disordered" evidence="1">
    <location>
        <begin position="784"/>
        <end position="824"/>
    </location>
</feature>
<organism evidence="2">
    <name type="scientific">Homalodisca liturata</name>
    <dbReference type="NCBI Taxonomy" id="320908"/>
    <lineage>
        <taxon>Eukaryota</taxon>
        <taxon>Metazoa</taxon>
        <taxon>Ecdysozoa</taxon>
        <taxon>Arthropoda</taxon>
        <taxon>Hexapoda</taxon>
        <taxon>Insecta</taxon>
        <taxon>Pterygota</taxon>
        <taxon>Neoptera</taxon>
        <taxon>Paraneoptera</taxon>
        <taxon>Hemiptera</taxon>
        <taxon>Auchenorrhyncha</taxon>
        <taxon>Membracoidea</taxon>
        <taxon>Cicadellidae</taxon>
        <taxon>Cicadellinae</taxon>
        <taxon>Proconiini</taxon>
        <taxon>Homalodisca</taxon>
    </lineage>
</organism>
<feature type="compositionally biased region" description="Basic residues" evidence="1">
    <location>
        <begin position="902"/>
        <end position="912"/>
    </location>
</feature>
<evidence type="ECO:0000256" key="1">
    <source>
        <dbReference type="SAM" id="MobiDB-lite"/>
    </source>
</evidence>
<protein>
    <recommendedName>
        <fullName evidence="3">MGA conserved domain-containing protein</fullName>
    </recommendedName>
</protein>
<reference evidence="2" key="1">
    <citation type="submission" date="2015-11" db="EMBL/GenBank/DDBJ databases">
        <title>De novo transcriptome assembly of four potential Pierce s Disease insect vectors from Arizona vineyards.</title>
        <authorList>
            <person name="Tassone E.E."/>
        </authorList>
    </citation>
    <scope>NUCLEOTIDE SEQUENCE</scope>
</reference>
<sequence>CDENGVITYGREKPLMCRLTQNPLSVNENVISKIIFSMKKQNLSNDIGLIVNVGFKRPLYKEIDDNIKSLFTNDNKISLHLAEFAVAAVQSSNKGPFTVTRFLVPVVSEELKQVMYHSTLVQTQNQEKSLTRTLANGCQKDQFDENCFGGNDLDEMSKRTNDLAKNHGVHLSICSTMNEMLNFIERKERFNAIDIYYDPDIPAPIEKESDKVFNSLQKTKVKNKKTPLQRQIEHLGGTFIAVQGEETSEEMLSQSTKGNRCLKEHCKLGCVCPYKVQVNEHCGKESCMFFCKCSPNSKKQGCEIKSKTWLLPEVLRQKHSSQSRLAPVEREYHQTVIMSRDKKIITIETKRSKRERKIPSKFKDEILLDYRKGDEEDLIIEKTVGPSVKLNHQNHTHPQNASISSSQFLVKVPNISTFNSSVNLTQSYVKLKRDDVVDEMAKLMAFTRGVFMDVSESPTKSKTRSRNVAIKKTGGRSSHNFDVENHCSRTFGVGADYTSRNKMYTIRTKAMTLFVEVPHNKEEESFIMDSEESCVIKEDLQCEDGYKEDSYTGNDLICLENMTQEGEIGLAIGEICSLPPEFFEKQDTIDFDENTNDLNLYPEPDSTECDNRLSSDNNNQVCSKKKSERIVYASLPITETESKWWVIEMDVKKFTNLIYYSDKRCLNFEDMAKAIFKAEFGLKTVRIPLKKFYGDHKDKFGAYAVPGHKNLIFFGPYDINEMHGLTAIKKVGGVYTRVLFTSKFSESEGFKSLGIDLSHNKNDSQVIHQKCVKAVWWYSTNRKQTPENENEEITEVTKNNNTSSNVSTSSRKTHNKEDTDEESTIHFASPVKETDLTIDRPNSPVELNTEDNVLSHHVLENVTDIQPPVTSPKISKNRTLNLSQEVVTVTNDKFESSEKNTKRTITRKRKRSKSPEIINKTRHSKPNGAFIPVARMTEDFESIIDDSTEDSTDSFSDFSDDCSLESDFEEPTVVDHTIKCSNVKRIIHRTSKAQKQQSIKEPPTLESIPQELLMSTPSTDECPERALLCLTPSVGYLPVVEFINHKKIVIQDPAYTNVEHQFANQAQATSWLNSYFRQRFTFTEDFEMKWYMMKGVIIKYLKPMNPNMFTFKPKTVEISSKGVESLMIPSSMTVKTKSILERERRLELRGLLNLLAEEVSPETTEKIANQQILNTAVYTIAAQEMLALEMTQTSLELTRERSLLNDRIKAIFADINDHEEKKKALNLCQYIRCSNHKPKDRLNTYMKAMRLKEQERIEELKKKPTNFFPWSSGKRRKHRKKPHDQGLQRSSNWTITENSNSSIRSGSSSAARGHSPFPLPAEGGRLSEPAQPDGPVVGGHFSELSRRLSEPSQSRRAHHNPEPVLQGKGRQPTQGVMVRRHKPTTPATITPAPTPPSSSDVIVLPDSDNEESVDKIIEIESEEEDIVWLPNHSPTPPPDPDVEVVSCNIKRKRRRLRFPKPKRRPPPVRPVQHQPLFVNVGTTPSMNIEETVVPLPDPIEDSQDSSVITVQSDLSKRHAAVVPNVTEFVAVGEDAYEPVSSPRDVPEPLSGCSRTDPIPQKFWDRRANKQFLPISATNRVNVVNNTSVSTYIGTLKGSSDALRSSAGSPYFLHRKGFQLLASPTTSALRQNSEKPPLTKNKVLECKNITPIGKINPDNKYCSIKGKPILLCKSRTGYKIAKLPQPPMLSSTGPPPLRILSPKPPQLSVPSANLVATEGTTVRTDLEERVTPERENTVTLYNPTQQLSETRTVRFSPSASTSTSVLTGPKIRRPKGEIATNIRVILPKRD</sequence>
<gene>
    <name evidence="2" type="ORF">g.29087</name>
</gene>
<feature type="compositionally biased region" description="Low complexity" evidence="1">
    <location>
        <begin position="1298"/>
        <end position="1315"/>
    </location>
</feature>
<feature type="compositionally biased region" description="Polar residues" evidence="1">
    <location>
        <begin position="1287"/>
        <end position="1297"/>
    </location>
</feature>
<feature type="region of interest" description="Disordered" evidence="1">
    <location>
        <begin position="1264"/>
        <end position="1377"/>
    </location>
</feature>
<feature type="region of interest" description="Disordered" evidence="1">
    <location>
        <begin position="894"/>
        <end position="927"/>
    </location>
</feature>
<evidence type="ECO:0008006" key="3">
    <source>
        <dbReference type="Google" id="ProtNLM"/>
    </source>
</evidence>
<feature type="compositionally biased region" description="Basic residues" evidence="1">
    <location>
        <begin position="1273"/>
        <end position="1282"/>
    </location>
</feature>
<accession>A0A1B6HIG3</accession>
<name>A0A1B6HIG3_9HEMI</name>
<feature type="compositionally biased region" description="Low complexity" evidence="1">
    <location>
        <begin position="796"/>
        <end position="810"/>
    </location>
</feature>
<proteinExistence type="predicted"/>
<evidence type="ECO:0000313" key="2">
    <source>
        <dbReference type="EMBL" id="JAS74448.1"/>
    </source>
</evidence>